<dbReference type="EMBL" id="MN740546">
    <property type="protein sequence ID" value="QHS77384.1"/>
    <property type="molecule type" value="Genomic_DNA"/>
</dbReference>
<protein>
    <submittedName>
        <fullName evidence="1">Uncharacterized protein</fullName>
    </submittedName>
</protein>
<dbReference type="AlphaFoldDB" id="A0A6C0ACH1"/>
<proteinExistence type="predicted"/>
<name>A0A6C0ACH1_9ZZZZ</name>
<sequence>MEVHSIIYGLSSKDKMKLCKNLINYKLVDLELDATNIPQYEIENLIVFGDNLDGRFISDNCYYVEYIDCRYEEQLICSRLETFKKKIIKGKYDLKKIDFKRVRNNKRITIHKLKKNYNFKKVDIDYLLNILDKQTKTLYVGSINRYDTKIPVQKIKDNVERLDLKGLIKNIPIYGFEEKWLAGMSLIDSNKIKKGVLEEDKEIIPFVEEVEEDGFECLDKSCYIYRVKVDNPIKNSYKYTLDKDAKILDIYKVSNLKKFLKKEDVSLIKYNALKNNF</sequence>
<evidence type="ECO:0000313" key="1">
    <source>
        <dbReference type="EMBL" id="QHS77384.1"/>
    </source>
</evidence>
<organism evidence="1">
    <name type="scientific">viral metagenome</name>
    <dbReference type="NCBI Taxonomy" id="1070528"/>
    <lineage>
        <taxon>unclassified sequences</taxon>
        <taxon>metagenomes</taxon>
        <taxon>organismal metagenomes</taxon>
    </lineage>
</organism>
<reference evidence="1" key="1">
    <citation type="journal article" date="2020" name="Nature">
        <title>Giant virus diversity and host interactions through global metagenomics.</title>
        <authorList>
            <person name="Schulz F."/>
            <person name="Roux S."/>
            <person name="Paez-Espino D."/>
            <person name="Jungbluth S."/>
            <person name="Walsh D.A."/>
            <person name="Denef V.J."/>
            <person name="McMahon K.D."/>
            <person name="Konstantinidis K.T."/>
            <person name="Eloe-Fadrosh E.A."/>
            <person name="Kyrpides N.C."/>
            <person name="Woyke T."/>
        </authorList>
    </citation>
    <scope>NUCLEOTIDE SEQUENCE</scope>
    <source>
        <strain evidence="1">GVMAG-S-1004661-13</strain>
    </source>
</reference>
<accession>A0A6C0ACH1</accession>